<sequence>MSVLCCTCYPPPSSSVKEGKIVRIRGEGPNIHITQCTDQRYWLPTWQALTLVSEIKPQTIRGPTDTANFDTYPKDIDIPPDELSNWDIDF</sequence>
<reference evidence="1" key="1">
    <citation type="submission" date="2020-11" db="EMBL/GenBank/DDBJ databases">
        <authorList>
            <person name="Tran Van P."/>
        </authorList>
    </citation>
    <scope>NUCLEOTIDE SEQUENCE</scope>
</reference>
<dbReference type="AlphaFoldDB" id="A0A7R9IRI4"/>
<protein>
    <submittedName>
        <fullName evidence="1">Uncharacterized protein</fullName>
    </submittedName>
</protein>
<organism evidence="1">
    <name type="scientific">Timema tahoe</name>
    <dbReference type="NCBI Taxonomy" id="61484"/>
    <lineage>
        <taxon>Eukaryota</taxon>
        <taxon>Metazoa</taxon>
        <taxon>Ecdysozoa</taxon>
        <taxon>Arthropoda</taxon>
        <taxon>Hexapoda</taxon>
        <taxon>Insecta</taxon>
        <taxon>Pterygota</taxon>
        <taxon>Neoptera</taxon>
        <taxon>Polyneoptera</taxon>
        <taxon>Phasmatodea</taxon>
        <taxon>Timematodea</taxon>
        <taxon>Timematoidea</taxon>
        <taxon>Timematidae</taxon>
        <taxon>Timema</taxon>
    </lineage>
</organism>
<evidence type="ECO:0000313" key="1">
    <source>
        <dbReference type="EMBL" id="CAD7463284.1"/>
    </source>
</evidence>
<gene>
    <name evidence="1" type="ORF">TTEB3V08_LOCUS11170</name>
</gene>
<name>A0A7R9IRI4_9NEOP</name>
<dbReference type="EMBL" id="OE007658">
    <property type="protein sequence ID" value="CAD7463284.1"/>
    <property type="molecule type" value="Genomic_DNA"/>
</dbReference>
<proteinExistence type="predicted"/>
<accession>A0A7R9IRI4</accession>